<protein>
    <submittedName>
        <fullName evidence="2">Anti-repressor protein</fullName>
    </submittedName>
</protein>
<organism evidence="2 3">
    <name type="scientific">Acinetobacter calcoaceticus</name>
    <dbReference type="NCBI Taxonomy" id="471"/>
    <lineage>
        <taxon>Bacteria</taxon>
        <taxon>Pseudomonadati</taxon>
        <taxon>Pseudomonadota</taxon>
        <taxon>Gammaproteobacteria</taxon>
        <taxon>Moraxellales</taxon>
        <taxon>Moraxellaceae</taxon>
        <taxon>Acinetobacter</taxon>
        <taxon>Acinetobacter calcoaceticus/baumannii complex</taxon>
    </lineage>
</organism>
<evidence type="ECO:0000313" key="2">
    <source>
        <dbReference type="EMBL" id="MDP9802965.1"/>
    </source>
</evidence>
<accession>A0ABD5AKB6</accession>
<dbReference type="InterPro" id="IPR013557">
    <property type="entry name" value="AntA/B_antirep"/>
</dbReference>
<dbReference type="Proteomes" id="UP001240164">
    <property type="component" value="Unassembled WGS sequence"/>
</dbReference>
<comment type="caution">
    <text evidence="2">The sequence shown here is derived from an EMBL/GenBank/DDBJ whole genome shotgun (WGS) entry which is preliminary data.</text>
</comment>
<dbReference type="RefSeq" id="WP_307010548.1">
    <property type="nucleotide sequence ID" value="NZ_JAUSQP010000001.1"/>
</dbReference>
<dbReference type="EMBL" id="JAUSQP010000001">
    <property type="protein sequence ID" value="MDP9802965.1"/>
    <property type="molecule type" value="Genomic_DNA"/>
</dbReference>
<dbReference type="AlphaFoldDB" id="A0ABD5AKB6"/>
<gene>
    <name evidence="2" type="ORF">J2771_001219</name>
</gene>
<dbReference type="Pfam" id="PF08346">
    <property type="entry name" value="AntA"/>
    <property type="match status" value="1"/>
</dbReference>
<evidence type="ECO:0000313" key="3">
    <source>
        <dbReference type="Proteomes" id="UP001240164"/>
    </source>
</evidence>
<reference evidence="2 3" key="1">
    <citation type="submission" date="2023-07" db="EMBL/GenBank/DDBJ databases">
        <title>Sorghum-associated microbial communities from plants grown in Nebraska, USA.</title>
        <authorList>
            <person name="Schachtman D."/>
        </authorList>
    </citation>
    <scope>NUCLEOTIDE SEQUENCE [LARGE SCALE GENOMIC DNA]</scope>
    <source>
        <strain evidence="2 3">CC146</strain>
    </source>
</reference>
<name>A0ABD5AKB6_ACICA</name>
<evidence type="ECO:0000259" key="1">
    <source>
        <dbReference type="Pfam" id="PF08346"/>
    </source>
</evidence>
<feature type="domain" description="AntA/AntB antirepressor" evidence="1">
    <location>
        <begin position="27"/>
        <end position="96"/>
    </location>
</feature>
<proteinExistence type="predicted"/>
<sequence>MHKLQTLHNSLIPVVDATIGGEIQPCVDAHTLHQWLKSEDRFVDWIKKRIKTYRFVENEDYIVFSVKAEKLYGRKASLEYLLTLDVAKELSMVENNEQGRIARRYFINCEKALRQSAFNLIDQFNKAALDFETLTDIASKAGRTLCLVGKQLKPKAKHKVEELKQKIQPLLI</sequence>